<accession>A0A3B0UZF7</accession>
<evidence type="ECO:0000313" key="1">
    <source>
        <dbReference type="EMBL" id="VAW29989.1"/>
    </source>
</evidence>
<proteinExistence type="predicted"/>
<sequence length="47" mass="5322">MKIIDLFQKSQKQMAVLVDPDKQTDNQHEKVARIAQDAGIDFFFVGG</sequence>
<dbReference type="AlphaFoldDB" id="A0A3B0UZF7"/>
<gene>
    <name evidence="1" type="ORF">MNBD_BACTEROID07-2087</name>
</gene>
<dbReference type="EMBL" id="UOET01000452">
    <property type="protein sequence ID" value="VAW29989.1"/>
    <property type="molecule type" value="Genomic_DNA"/>
</dbReference>
<dbReference type="InterPro" id="IPR038597">
    <property type="entry name" value="GGGP/HepGP_synthase_sf"/>
</dbReference>
<feature type="non-terminal residue" evidence="1">
    <location>
        <position position="47"/>
    </location>
</feature>
<name>A0A3B0UZF7_9ZZZZ</name>
<protein>
    <recommendedName>
        <fullName evidence="2">Geranylgeranylglyceryl/heptaprenylglyceryl phosphate synthase</fullName>
    </recommendedName>
</protein>
<organism evidence="1">
    <name type="scientific">hydrothermal vent metagenome</name>
    <dbReference type="NCBI Taxonomy" id="652676"/>
    <lineage>
        <taxon>unclassified sequences</taxon>
        <taxon>metagenomes</taxon>
        <taxon>ecological metagenomes</taxon>
    </lineage>
</organism>
<reference evidence="1" key="1">
    <citation type="submission" date="2018-06" db="EMBL/GenBank/DDBJ databases">
        <authorList>
            <person name="Zhirakovskaya E."/>
        </authorList>
    </citation>
    <scope>NUCLEOTIDE SEQUENCE</scope>
</reference>
<evidence type="ECO:0008006" key="2">
    <source>
        <dbReference type="Google" id="ProtNLM"/>
    </source>
</evidence>
<dbReference type="Gene3D" id="3.20.20.390">
    <property type="entry name" value="FMN-linked oxidoreductases"/>
    <property type="match status" value="1"/>
</dbReference>